<evidence type="ECO:0000313" key="2">
    <source>
        <dbReference type="EMBL" id="GCC39222.1"/>
    </source>
</evidence>
<accession>A0A401T9E3</accession>
<dbReference type="PANTHER" id="PTHR16915">
    <property type="entry name" value="IMMEDIATE EARLY RESPONSE 3"/>
    <property type="match status" value="1"/>
</dbReference>
<evidence type="ECO:0000256" key="1">
    <source>
        <dbReference type="SAM" id="MobiDB-lite"/>
    </source>
</evidence>
<keyword evidence="3" id="KW-1185">Reference proteome</keyword>
<evidence type="ECO:0000313" key="3">
    <source>
        <dbReference type="Proteomes" id="UP000287033"/>
    </source>
</evidence>
<dbReference type="EMBL" id="BEZZ01010545">
    <property type="protein sequence ID" value="GCC39222.1"/>
    <property type="molecule type" value="Genomic_DNA"/>
</dbReference>
<reference evidence="2 3" key="1">
    <citation type="journal article" date="2018" name="Nat. Ecol. Evol.">
        <title>Shark genomes provide insights into elasmobranch evolution and the origin of vertebrates.</title>
        <authorList>
            <person name="Hara Y"/>
            <person name="Yamaguchi K"/>
            <person name="Onimaru K"/>
            <person name="Kadota M"/>
            <person name="Koyanagi M"/>
            <person name="Keeley SD"/>
            <person name="Tatsumi K"/>
            <person name="Tanaka K"/>
            <person name="Motone F"/>
            <person name="Kageyama Y"/>
            <person name="Nozu R"/>
            <person name="Adachi N"/>
            <person name="Nishimura O"/>
            <person name="Nakagawa R"/>
            <person name="Tanegashima C"/>
            <person name="Kiyatake I"/>
            <person name="Matsumoto R"/>
            <person name="Murakumo K"/>
            <person name="Nishida K"/>
            <person name="Terakita A"/>
            <person name="Kuratani S"/>
            <person name="Sato K"/>
            <person name="Hyodo S Kuraku.S."/>
        </authorList>
    </citation>
    <scope>NUCLEOTIDE SEQUENCE [LARGE SCALE GENOMIC DNA]</scope>
</reference>
<feature type="non-terminal residue" evidence="2">
    <location>
        <position position="1"/>
    </location>
</feature>
<dbReference type="PANTHER" id="PTHR16915:SF0">
    <property type="entry name" value="RADIATION-INDUCIBLE IMMEDIATE-EARLY GENE IEX-1"/>
    <property type="match status" value="1"/>
</dbReference>
<protein>
    <submittedName>
        <fullName evidence="2">Uncharacterized protein</fullName>
    </submittedName>
</protein>
<organism evidence="2 3">
    <name type="scientific">Chiloscyllium punctatum</name>
    <name type="common">Brownbanded bambooshark</name>
    <name type="synonym">Hemiscyllium punctatum</name>
    <dbReference type="NCBI Taxonomy" id="137246"/>
    <lineage>
        <taxon>Eukaryota</taxon>
        <taxon>Metazoa</taxon>
        <taxon>Chordata</taxon>
        <taxon>Craniata</taxon>
        <taxon>Vertebrata</taxon>
        <taxon>Chondrichthyes</taxon>
        <taxon>Elasmobranchii</taxon>
        <taxon>Galeomorphii</taxon>
        <taxon>Galeoidea</taxon>
        <taxon>Orectolobiformes</taxon>
        <taxon>Hemiscylliidae</taxon>
        <taxon>Chiloscyllium</taxon>
    </lineage>
</organism>
<gene>
    <name evidence="2" type="ORF">chiPu_0022741</name>
</gene>
<sequence length="149" mass="16211">TGGGGELLPCTMCPRSACSHSEPLKPLCVRPELAQIFTFDTESVKRCRPSPPSRSSKRPRRILYPAGSRRYLPPQARDHPRSCLLILCAVVALQIYCEQPVPVGGEGELQRTGLSPNSSDTTLATVRAADPPRGCAYLELYTEVTSQSL</sequence>
<dbReference type="AlphaFoldDB" id="A0A401T9E3"/>
<dbReference type="GO" id="GO:0043066">
    <property type="term" value="P:negative regulation of apoptotic process"/>
    <property type="evidence" value="ECO:0007669"/>
    <property type="project" value="InterPro"/>
</dbReference>
<name>A0A401T9E3_CHIPU</name>
<proteinExistence type="predicted"/>
<dbReference type="Proteomes" id="UP000287033">
    <property type="component" value="Unassembled WGS sequence"/>
</dbReference>
<feature type="region of interest" description="Disordered" evidence="1">
    <location>
        <begin position="44"/>
        <end position="76"/>
    </location>
</feature>
<comment type="caution">
    <text evidence="2">The sequence shown here is derived from an EMBL/GenBank/DDBJ whole genome shotgun (WGS) entry which is preliminary data.</text>
</comment>
<dbReference type="InterPro" id="IPR024829">
    <property type="entry name" value="IEX-1"/>
</dbReference>
<dbReference type="OrthoDB" id="9949267at2759"/>